<evidence type="ECO:0000313" key="3">
    <source>
        <dbReference type="Proteomes" id="UP001187192"/>
    </source>
</evidence>
<keyword evidence="3" id="KW-1185">Reference proteome</keyword>
<feature type="compositionally biased region" description="Low complexity" evidence="1">
    <location>
        <begin position="133"/>
        <end position="147"/>
    </location>
</feature>
<dbReference type="Gramene" id="FCD_00037631-RA">
    <property type="protein sequence ID" value="FCD_00037631-RA:cds"/>
    <property type="gene ID" value="FCD_00037631"/>
</dbReference>
<name>A0AA88DWZ7_FICCA</name>
<organism evidence="2 3">
    <name type="scientific">Ficus carica</name>
    <name type="common">Common fig</name>
    <dbReference type="NCBI Taxonomy" id="3494"/>
    <lineage>
        <taxon>Eukaryota</taxon>
        <taxon>Viridiplantae</taxon>
        <taxon>Streptophyta</taxon>
        <taxon>Embryophyta</taxon>
        <taxon>Tracheophyta</taxon>
        <taxon>Spermatophyta</taxon>
        <taxon>Magnoliopsida</taxon>
        <taxon>eudicotyledons</taxon>
        <taxon>Gunneridae</taxon>
        <taxon>Pentapetalae</taxon>
        <taxon>rosids</taxon>
        <taxon>fabids</taxon>
        <taxon>Rosales</taxon>
        <taxon>Moraceae</taxon>
        <taxon>Ficeae</taxon>
        <taxon>Ficus</taxon>
    </lineage>
</organism>
<reference evidence="2" key="1">
    <citation type="submission" date="2023-07" db="EMBL/GenBank/DDBJ databases">
        <title>draft genome sequence of fig (Ficus carica).</title>
        <authorList>
            <person name="Takahashi T."/>
            <person name="Nishimura K."/>
        </authorList>
    </citation>
    <scope>NUCLEOTIDE SEQUENCE</scope>
</reference>
<comment type="caution">
    <text evidence="2">The sequence shown here is derived from an EMBL/GenBank/DDBJ whole genome shotgun (WGS) entry which is preliminary data.</text>
</comment>
<accession>A0AA88DWZ7</accession>
<evidence type="ECO:0000256" key="1">
    <source>
        <dbReference type="SAM" id="MobiDB-lite"/>
    </source>
</evidence>
<evidence type="ECO:0000313" key="2">
    <source>
        <dbReference type="EMBL" id="GMN63221.1"/>
    </source>
</evidence>
<feature type="region of interest" description="Disordered" evidence="1">
    <location>
        <begin position="109"/>
        <end position="147"/>
    </location>
</feature>
<dbReference type="Proteomes" id="UP001187192">
    <property type="component" value="Unassembled WGS sequence"/>
</dbReference>
<proteinExistence type="predicted"/>
<sequence>MAVMLGQAALKASGGHGGSSLVSLAIVSRSSSRRQLSPLRQSASGGGRAQIFKFPNVRTSDLYLECLVGCSCRLSFFSIADASEEFGHQPESSSAEDCHYRRLAYVPVPRPEQSDGSGHRIHRSSARFENRDLLTSTSTTTLRGKKI</sequence>
<gene>
    <name evidence="2" type="ORF">TIFTF001_032296</name>
</gene>
<protein>
    <submittedName>
        <fullName evidence="2">Uncharacterized protein</fullName>
    </submittedName>
</protein>
<dbReference type="AlphaFoldDB" id="A0AA88DWZ7"/>
<dbReference type="EMBL" id="BTGU01000145">
    <property type="protein sequence ID" value="GMN63221.1"/>
    <property type="molecule type" value="Genomic_DNA"/>
</dbReference>